<dbReference type="Gene3D" id="3.90.226.10">
    <property type="entry name" value="2-enoyl-CoA Hydratase, Chain A, domain 1"/>
    <property type="match status" value="1"/>
</dbReference>
<dbReference type="SUPFAM" id="SSF52096">
    <property type="entry name" value="ClpP/crotonase"/>
    <property type="match status" value="1"/>
</dbReference>
<dbReference type="PROSITE" id="PS00166">
    <property type="entry name" value="ENOYL_COA_HYDRATASE"/>
    <property type="match status" value="1"/>
</dbReference>
<evidence type="ECO:0000256" key="1">
    <source>
        <dbReference type="ARBA" id="ARBA00005254"/>
    </source>
</evidence>
<dbReference type="PANTHER" id="PTHR43802:SF1">
    <property type="entry name" value="IP11341P-RELATED"/>
    <property type="match status" value="1"/>
</dbReference>
<organism evidence="3 4">
    <name type="scientific">Vineibacter terrae</name>
    <dbReference type="NCBI Taxonomy" id="2586908"/>
    <lineage>
        <taxon>Bacteria</taxon>
        <taxon>Pseudomonadati</taxon>
        <taxon>Pseudomonadota</taxon>
        <taxon>Alphaproteobacteria</taxon>
        <taxon>Hyphomicrobiales</taxon>
        <taxon>Vineibacter</taxon>
    </lineage>
</organism>
<evidence type="ECO:0000313" key="4">
    <source>
        <dbReference type="Proteomes" id="UP000321638"/>
    </source>
</evidence>
<evidence type="ECO:0000256" key="2">
    <source>
        <dbReference type="RuleBase" id="RU003707"/>
    </source>
</evidence>
<gene>
    <name evidence="3" type="ORF">FHP25_09995</name>
</gene>
<dbReference type="EMBL" id="VDUZ01000009">
    <property type="protein sequence ID" value="TXL77092.1"/>
    <property type="molecule type" value="Genomic_DNA"/>
</dbReference>
<dbReference type="InterPro" id="IPR018376">
    <property type="entry name" value="Enoyl-CoA_hyd/isom_CS"/>
</dbReference>
<comment type="similarity">
    <text evidence="1 2">Belongs to the enoyl-CoA hydratase/isomerase family.</text>
</comment>
<dbReference type="InterPro" id="IPR029045">
    <property type="entry name" value="ClpP/crotonase-like_dom_sf"/>
</dbReference>
<dbReference type="PANTHER" id="PTHR43802">
    <property type="entry name" value="ENOYL-COA HYDRATASE"/>
    <property type="match status" value="1"/>
</dbReference>
<dbReference type="AlphaFoldDB" id="A0A5C8PQ81"/>
<comment type="caution">
    <text evidence="3">The sequence shown here is derived from an EMBL/GenBank/DDBJ whole genome shotgun (WGS) entry which is preliminary data.</text>
</comment>
<dbReference type="GO" id="GO:0003824">
    <property type="term" value="F:catalytic activity"/>
    <property type="evidence" value="ECO:0007669"/>
    <property type="project" value="InterPro"/>
</dbReference>
<dbReference type="Proteomes" id="UP000321638">
    <property type="component" value="Unassembled WGS sequence"/>
</dbReference>
<proteinExistence type="inferred from homology"/>
<dbReference type="Gene3D" id="1.10.12.10">
    <property type="entry name" value="Lyase 2-enoyl-coa Hydratase, Chain A, domain 2"/>
    <property type="match status" value="1"/>
</dbReference>
<protein>
    <submittedName>
        <fullName evidence="3">Crotonase/enoyl-CoA hydratase family protein</fullName>
    </submittedName>
</protein>
<name>A0A5C8PQ81_9HYPH</name>
<dbReference type="NCBIfam" id="NF006100">
    <property type="entry name" value="PRK08252.1"/>
    <property type="match status" value="1"/>
</dbReference>
<sequence>MTDPSQRVLTERRGPILIVTVNRPEAKNAFDGESSLAMEAAMDLLDAEDELFIGIITGAGGNFSAGADLKAAARGGPRPKLARGGFGIMKRPPRKPVIAAVEGYAVGGGLEMCLACDLIVAARDAKLGLPEVRHNVVAIGGGLFRLPRRMPYHVVMELALTGGFKDAAFFQQHGLVNRVVETGQALAEAIKLAESLLVNGPTALAASKEIIFQSLNWQDGEGWEKQMPIAQKALDSEDRREGLKAFAEKRKPVWKGR</sequence>
<evidence type="ECO:0000313" key="3">
    <source>
        <dbReference type="EMBL" id="TXL77092.1"/>
    </source>
</evidence>
<keyword evidence="4" id="KW-1185">Reference proteome</keyword>
<reference evidence="3 4" key="1">
    <citation type="submission" date="2019-06" db="EMBL/GenBank/DDBJ databases">
        <title>New taxonomy in bacterial strain CC-CFT640, isolated from vineyard.</title>
        <authorList>
            <person name="Lin S.-Y."/>
            <person name="Tsai C.-F."/>
            <person name="Young C.-C."/>
        </authorList>
    </citation>
    <scope>NUCLEOTIDE SEQUENCE [LARGE SCALE GENOMIC DNA]</scope>
    <source>
        <strain evidence="3 4">CC-CFT640</strain>
    </source>
</reference>
<accession>A0A5C8PQ81</accession>
<dbReference type="InterPro" id="IPR014748">
    <property type="entry name" value="Enoyl-CoA_hydra_C"/>
</dbReference>
<dbReference type="OrthoDB" id="9810797at2"/>
<dbReference type="CDD" id="cd06558">
    <property type="entry name" value="crotonase-like"/>
    <property type="match status" value="1"/>
</dbReference>
<dbReference type="InterPro" id="IPR001753">
    <property type="entry name" value="Enoyl-CoA_hydra/iso"/>
</dbReference>
<dbReference type="RefSeq" id="WP_147846792.1">
    <property type="nucleotide sequence ID" value="NZ_VDUZ01000009.1"/>
</dbReference>
<dbReference type="Pfam" id="PF00378">
    <property type="entry name" value="ECH_1"/>
    <property type="match status" value="1"/>
</dbReference>